<dbReference type="Pfam" id="PF05637">
    <property type="entry name" value="Glyco_transf_34"/>
    <property type="match status" value="1"/>
</dbReference>
<evidence type="ECO:0000313" key="4">
    <source>
        <dbReference type="EMBL" id="CAE8590380.1"/>
    </source>
</evidence>
<dbReference type="OrthoDB" id="416496at2759"/>
<dbReference type="GO" id="GO:0016757">
    <property type="term" value="F:glycosyltransferase activity"/>
    <property type="evidence" value="ECO:0007669"/>
    <property type="project" value="UniProtKB-KW"/>
</dbReference>
<dbReference type="GO" id="GO:0000139">
    <property type="term" value="C:Golgi membrane"/>
    <property type="evidence" value="ECO:0007669"/>
    <property type="project" value="TreeGrafter"/>
</dbReference>
<dbReference type="Proteomes" id="UP000654075">
    <property type="component" value="Unassembled WGS sequence"/>
</dbReference>
<dbReference type="AlphaFoldDB" id="A0A813DY51"/>
<organism evidence="4 5">
    <name type="scientific">Polarella glacialis</name>
    <name type="common">Dinoflagellate</name>
    <dbReference type="NCBI Taxonomy" id="89957"/>
    <lineage>
        <taxon>Eukaryota</taxon>
        <taxon>Sar</taxon>
        <taxon>Alveolata</taxon>
        <taxon>Dinophyceae</taxon>
        <taxon>Suessiales</taxon>
        <taxon>Suessiaceae</taxon>
        <taxon>Polarella</taxon>
    </lineage>
</organism>
<evidence type="ECO:0000313" key="5">
    <source>
        <dbReference type="Proteomes" id="UP000654075"/>
    </source>
</evidence>
<comment type="similarity">
    <text evidence="1">Belongs to the glycosyltransferase 34 family.</text>
</comment>
<dbReference type="InterPro" id="IPR008630">
    <property type="entry name" value="Glyco_trans_34"/>
</dbReference>
<keyword evidence="2" id="KW-0328">Glycosyltransferase</keyword>
<evidence type="ECO:0000256" key="1">
    <source>
        <dbReference type="ARBA" id="ARBA00005664"/>
    </source>
</evidence>
<protein>
    <submittedName>
        <fullName evidence="4">Uncharacterized protein</fullName>
    </submittedName>
</protein>
<sequence>MPVPQLANSCPTMLALYFERASDLAMAAEQPMRARTLLHLAAPLRLMGLSRTLFRPGETRLRKDAEASISRRFHDKLKGLRSFGPAEREWQLSGAEAFRSRVQIRSLCDSRGANLENVSFDVTERNHKAYADRWGYDYRLHRQSPLQDEEPQFGKLQIALDSLAVENPPDWFLWLDCDALVTNHSISVDDLLDTYDLRGVDWAVAEETNGINSGVFLVRGGPENAGLRFLQAASTSQWRFVWDQSMVFHQMTEESDLLAATACEQWQSQMRQSRHEGDSGEDLRHDFRWAAHFRSLPQRAMNLYGEGSALQWDATAWEPGDFILHLAGCPLVEPECKQRFETAAAWTEANNDL</sequence>
<dbReference type="InterPro" id="IPR029044">
    <property type="entry name" value="Nucleotide-diphossugar_trans"/>
</dbReference>
<gene>
    <name evidence="4" type="ORF">PGLA1383_LOCUS9101</name>
</gene>
<accession>A0A813DY51</accession>
<keyword evidence="3" id="KW-0808">Transferase</keyword>
<name>A0A813DY51_POLGL</name>
<dbReference type="PANTHER" id="PTHR31306:SF4">
    <property type="entry name" value="ALPHA-1,2-GALACTOSYLTRANSFERASE"/>
    <property type="match status" value="1"/>
</dbReference>
<evidence type="ECO:0000256" key="3">
    <source>
        <dbReference type="ARBA" id="ARBA00022679"/>
    </source>
</evidence>
<reference evidence="4" key="1">
    <citation type="submission" date="2021-02" db="EMBL/GenBank/DDBJ databases">
        <authorList>
            <person name="Dougan E. K."/>
            <person name="Rhodes N."/>
            <person name="Thang M."/>
            <person name="Chan C."/>
        </authorList>
    </citation>
    <scope>NUCLEOTIDE SEQUENCE</scope>
</reference>
<dbReference type="EMBL" id="CAJNNV010004234">
    <property type="protein sequence ID" value="CAE8590380.1"/>
    <property type="molecule type" value="Genomic_DNA"/>
</dbReference>
<proteinExistence type="inferred from homology"/>
<evidence type="ECO:0000256" key="2">
    <source>
        <dbReference type="ARBA" id="ARBA00022676"/>
    </source>
</evidence>
<dbReference type="PANTHER" id="PTHR31306">
    <property type="entry name" value="ALPHA-1,6-MANNOSYLTRANSFERASE MNN11-RELATED"/>
    <property type="match status" value="1"/>
</dbReference>
<dbReference type="GO" id="GO:0006487">
    <property type="term" value="P:protein N-linked glycosylation"/>
    <property type="evidence" value="ECO:0007669"/>
    <property type="project" value="TreeGrafter"/>
</dbReference>
<keyword evidence="5" id="KW-1185">Reference proteome</keyword>
<dbReference type="Gene3D" id="3.90.550.10">
    <property type="entry name" value="Spore Coat Polysaccharide Biosynthesis Protein SpsA, Chain A"/>
    <property type="match status" value="1"/>
</dbReference>
<comment type="caution">
    <text evidence="4">The sequence shown here is derived from an EMBL/GenBank/DDBJ whole genome shotgun (WGS) entry which is preliminary data.</text>
</comment>